<protein>
    <submittedName>
        <fullName evidence="2">Helix-turn-helix domain-containing protein</fullName>
    </submittedName>
</protein>
<accession>A0A6P0CF37</accession>
<feature type="domain" description="HTH cro/C1-type" evidence="1">
    <location>
        <begin position="24"/>
        <end position="79"/>
    </location>
</feature>
<dbReference type="PROSITE" id="PS50943">
    <property type="entry name" value="HTH_CROC1"/>
    <property type="match status" value="1"/>
</dbReference>
<comment type="caution">
    <text evidence="2">The sequence shown here is derived from an EMBL/GenBank/DDBJ whole genome shotgun (WGS) entry which is preliminary data.</text>
</comment>
<organism evidence="2 3">
    <name type="scientific">Sulfitobacter sediminilitoris</name>
    <dbReference type="NCBI Taxonomy" id="2698830"/>
    <lineage>
        <taxon>Bacteria</taxon>
        <taxon>Pseudomonadati</taxon>
        <taxon>Pseudomonadota</taxon>
        <taxon>Alphaproteobacteria</taxon>
        <taxon>Rhodobacterales</taxon>
        <taxon>Roseobacteraceae</taxon>
        <taxon>Sulfitobacter</taxon>
    </lineage>
</organism>
<evidence type="ECO:0000259" key="1">
    <source>
        <dbReference type="PROSITE" id="PS50943"/>
    </source>
</evidence>
<dbReference type="SUPFAM" id="SSF47413">
    <property type="entry name" value="lambda repressor-like DNA-binding domains"/>
    <property type="match status" value="1"/>
</dbReference>
<dbReference type="Proteomes" id="UP000468591">
    <property type="component" value="Unassembled WGS sequence"/>
</dbReference>
<dbReference type="InterPro" id="IPR010982">
    <property type="entry name" value="Lambda_DNA-bd_dom_sf"/>
</dbReference>
<evidence type="ECO:0000313" key="2">
    <source>
        <dbReference type="EMBL" id="NEK24782.1"/>
    </source>
</evidence>
<dbReference type="CDD" id="cd00093">
    <property type="entry name" value="HTH_XRE"/>
    <property type="match status" value="1"/>
</dbReference>
<reference evidence="2 3" key="1">
    <citation type="submission" date="2020-01" db="EMBL/GenBank/DDBJ databases">
        <title>Sulfitobacter sediminilitoris sp. nov., isolated from a tidal flat.</title>
        <authorList>
            <person name="Park S."/>
            <person name="Yoon J.-H."/>
        </authorList>
    </citation>
    <scope>NUCLEOTIDE SEQUENCE [LARGE SCALE GENOMIC DNA]</scope>
    <source>
        <strain evidence="2 3">JBTF-M27</strain>
    </source>
</reference>
<dbReference type="EMBL" id="JAABNT010000022">
    <property type="protein sequence ID" value="NEK24782.1"/>
    <property type="molecule type" value="Genomic_DNA"/>
</dbReference>
<dbReference type="RefSeq" id="WP_164355733.1">
    <property type="nucleotide sequence ID" value="NZ_JAABNT010000022.1"/>
</dbReference>
<dbReference type="SMART" id="SM00530">
    <property type="entry name" value="HTH_XRE"/>
    <property type="match status" value="1"/>
</dbReference>
<dbReference type="Gene3D" id="1.10.260.40">
    <property type="entry name" value="lambda repressor-like DNA-binding domains"/>
    <property type="match status" value="1"/>
</dbReference>
<dbReference type="Pfam" id="PF12844">
    <property type="entry name" value="HTH_19"/>
    <property type="match status" value="1"/>
</dbReference>
<dbReference type="AlphaFoldDB" id="A0A6P0CF37"/>
<keyword evidence="3" id="KW-1185">Reference proteome</keyword>
<evidence type="ECO:0000313" key="3">
    <source>
        <dbReference type="Proteomes" id="UP000468591"/>
    </source>
</evidence>
<dbReference type="GO" id="GO:0003677">
    <property type="term" value="F:DNA binding"/>
    <property type="evidence" value="ECO:0007669"/>
    <property type="project" value="InterPro"/>
</dbReference>
<dbReference type="InterPro" id="IPR001387">
    <property type="entry name" value="Cro/C1-type_HTH"/>
</dbReference>
<gene>
    <name evidence="2" type="ORF">GV827_20625</name>
</gene>
<name>A0A6P0CF37_9RHOB</name>
<proteinExistence type="predicted"/>
<sequence>MLAELHKSTPEEAREHRAIFGQWLKVLREAEGLSQRELADRLSLDYYTFISQLENGRGKIPAHRYAEWAIALGQEPKNFVKTLLKYYEPLTYQILFDDADAG</sequence>